<feature type="region of interest" description="Disordered" evidence="5">
    <location>
        <begin position="75"/>
        <end position="94"/>
    </location>
</feature>
<dbReference type="InterPro" id="IPR007792">
    <property type="entry name" value="T4SS_VirB3/TrbD/AvhB"/>
</dbReference>
<dbReference type="RefSeq" id="WP_062611506.1">
    <property type="nucleotide sequence ID" value="NZ_FCOX02000076.1"/>
</dbReference>
<comment type="caution">
    <text evidence="7">The sequence shown here is derived from an EMBL/GenBank/DDBJ whole genome shotgun (WGS) entry which is preliminary data.</text>
</comment>
<dbReference type="AlphaFoldDB" id="A0A158EEH7"/>
<evidence type="ECO:0000256" key="6">
    <source>
        <dbReference type="SAM" id="Phobius"/>
    </source>
</evidence>
<dbReference type="Pfam" id="PF05101">
    <property type="entry name" value="VirB3"/>
    <property type="match status" value="1"/>
</dbReference>
<feature type="transmembrane region" description="Helical" evidence="6">
    <location>
        <begin position="12"/>
        <end position="35"/>
    </location>
</feature>
<evidence type="ECO:0008006" key="9">
    <source>
        <dbReference type="Google" id="ProtNLM"/>
    </source>
</evidence>
<organism evidence="7 8">
    <name type="scientific">Caballeronia calidae</name>
    <dbReference type="NCBI Taxonomy" id="1777139"/>
    <lineage>
        <taxon>Bacteria</taxon>
        <taxon>Pseudomonadati</taxon>
        <taxon>Pseudomonadota</taxon>
        <taxon>Betaproteobacteria</taxon>
        <taxon>Burkholderiales</taxon>
        <taxon>Burkholderiaceae</taxon>
        <taxon>Caballeronia</taxon>
    </lineage>
</organism>
<dbReference type="GO" id="GO:0016020">
    <property type="term" value="C:membrane"/>
    <property type="evidence" value="ECO:0007669"/>
    <property type="project" value="UniProtKB-SubCell"/>
</dbReference>
<feature type="transmembrane region" description="Helical" evidence="6">
    <location>
        <begin position="41"/>
        <end position="59"/>
    </location>
</feature>
<keyword evidence="8" id="KW-1185">Reference proteome</keyword>
<keyword evidence="2 6" id="KW-0812">Transmembrane</keyword>
<reference evidence="7" key="1">
    <citation type="submission" date="2016-01" db="EMBL/GenBank/DDBJ databases">
        <authorList>
            <person name="Peeters C."/>
        </authorList>
    </citation>
    <scope>NUCLEOTIDE SEQUENCE</scope>
    <source>
        <strain evidence="7">LMG 29321</strain>
    </source>
</reference>
<proteinExistence type="predicted"/>
<protein>
    <recommendedName>
        <fullName evidence="9">Type IV secretory pathway, VirB3-like protein</fullName>
    </recommendedName>
</protein>
<keyword evidence="4 6" id="KW-0472">Membrane</keyword>
<evidence type="ECO:0000256" key="5">
    <source>
        <dbReference type="SAM" id="MobiDB-lite"/>
    </source>
</evidence>
<dbReference type="Proteomes" id="UP000071859">
    <property type="component" value="Unassembled WGS sequence"/>
</dbReference>
<evidence type="ECO:0000256" key="2">
    <source>
        <dbReference type="ARBA" id="ARBA00022692"/>
    </source>
</evidence>
<dbReference type="EMBL" id="FCOX02000076">
    <property type="protein sequence ID" value="SAL05224.1"/>
    <property type="molecule type" value="Genomic_DNA"/>
</dbReference>
<evidence type="ECO:0000256" key="4">
    <source>
        <dbReference type="ARBA" id="ARBA00023136"/>
    </source>
</evidence>
<sequence length="94" mass="10753">MKQVHEIPKGMVQPWMIWGCLAELFLASFTLPAVTFMFLKWWPVVLAVPLLIIASYLLTAKDMFRLAVLYQSSGKPSKPRSIRKWGGAKTYVPR</sequence>
<keyword evidence="3 6" id="KW-1133">Transmembrane helix</keyword>
<evidence type="ECO:0000313" key="8">
    <source>
        <dbReference type="Proteomes" id="UP000071859"/>
    </source>
</evidence>
<comment type="subcellular location">
    <subcellularLocation>
        <location evidence="1">Membrane</location>
    </subcellularLocation>
</comment>
<dbReference type="OrthoDB" id="9006582at2"/>
<evidence type="ECO:0000256" key="1">
    <source>
        <dbReference type="ARBA" id="ARBA00004370"/>
    </source>
</evidence>
<accession>A0A158EEH7</accession>
<name>A0A158EEH7_9BURK</name>
<evidence type="ECO:0000313" key="7">
    <source>
        <dbReference type="EMBL" id="SAL05224.1"/>
    </source>
</evidence>
<gene>
    <name evidence="7" type="ORF">AWB78_07368</name>
</gene>
<evidence type="ECO:0000256" key="3">
    <source>
        <dbReference type="ARBA" id="ARBA00022989"/>
    </source>
</evidence>